<dbReference type="Proteomes" id="UP000184089">
    <property type="component" value="Unassembled WGS sequence"/>
</dbReference>
<name>A0AAQ1MG37_9FIRM</name>
<dbReference type="GO" id="GO:0003700">
    <property type="term" value="F:DNA-binding transcription factor activity"/>
    <property type="evidence" value="ECO:0007669"/>
    <property type="project" value="InterPro"/>
</dbReference>
<evidence type="ECO:0000313" key="2">
    <source>
        <dbReference type="Proteomes" id="UP000184089"/>
    </source>
</evidence>
<dbReference type="InterPro" id="IPR013324">
    <property type="entry name" value="RNA_pol_sigma_r3/r4-like"/>
</dbReference>
<dbReference type="RefSeq" id="WP_021661482.1">
    <property type="nucleotide sequence ID" value="NZ_FQVY01000008.1"/>
</dbReference>
<protein>
    <submittedName>
        <fullName evidence="1">RNA polymerase sigma factor, sigma-70 family</fullName>
    </submittedName>
</protein>
<sequence length="171" mass="20571">MAKDFAKSKCFIKTDNGYEEITYEELLRREEADPSYKRRRFLPLHGMLMEVTLEQYKDFYKERRRQKYLYERSRENRDISIDMFTTEQFNGADILVSDGMDIEEQVTYKLLLDKLHSCLSLLTDEEQELIYALFFGEKTEREWSAKTGIPQKTINNRKRKILLKLKTLLEN</sequence>
<dbReference type="EMBL" id="FQVY01000008">
    <property type="protein sequence ID" value="SHG68695.1"/>
    <property type="molecule type" value="Genomic_DNA"/>
</dbReference>
<reference evidence="2" key="1">
    <citation type="submission" date="2016-11" db="EMBL/GenBank/DDBJ databases">
        <authorList>
            <person name="Jaros S."/>
            <person name="Januszkiewicz K."/>
            <person name="Wedrychowicz H."/>
        </authorList>
    </citation>
    <scope>NUCLEOTIDE SEQUENCE [LARGE SCALE GENOMIC DNA]</scope>
    <source>
        <strain evidence="2">DSM 4029</strain>
    </source>
</reference>
<gene>
    <name evidence="1" type="ORF">SAMN05444424_2990</name>
</gene>
<evidence type="ECO:0000313" key="1">
    <source>
        <dbReference type="EMBL" id="SHG68695.1"/>
    </source>
</evidence>
<proteinExistence type="predicted"/>
<dbReference type="AlphaFoldDB" id="A0AAQ1MG37"/>
<dbReference type="SUPFAM" id="SSF88659">
    <property type="entry name" value="Sigma3 and sigma4 domains of RNA polymerase sigma factors"/>
    <property type="match status" value="1"/>
</dbReference>
<organism evidence="1 2">
    <name type="scientific">Bittarella massiliensis</name>
    <name type="common">ex Durand et al. 2017</name>
    <dbReference type="NCBI Taxonomy" id="1720313"/>
    <lineage>
        <taxon>Bacteria</taxon>
        <taxon>Bacillati</taxon>
        <taxon>Bacillota</taxon>
        <taxon>Clostridia</taxon>
        <taxon>Eubacteriales</taxon>
        <taxon>Oscillospiraceae</taxon>
        <taxon>Bittarella (ex Durand et al. 2017)</taxon>
    </lineage>
</organism>
<dbReference type="GO" id="GO:0006352">
    <property type="term" value="P:DNA-templated transcription initiation"/>
    <property type="evidence" value="ECO:0007669"/>
    <property type="project" value="InterPro"/>
</dbReference>
<accession>A0AAQ1MG37</accession>
<dbReference type="InterPro" id="IPR036388">
    <property type="entry name" value="WH-like_DNA-bd_sf"/>
</dbReference>
<dbReference type="Gene3D" id="1.10.10.10">
    <property type="entry name" value="Winged helix-like DNA-binding domain superfamily/Winged helix DNA-binding domain"/>
    <property type="match status" value="1"/>
</dbReference>
<comment type="caution">
    <text evidence="1">The sequence shown here is derived from an EMBL/GenBank/DDBJ whole genome shotgun (WGS) entry which is preliminary data.</text>
</comment>